<dbReference type="InterPro" id="IPR029787">
    <property type="entry name" value="Nucleotide_cyclase"/>
</dbReference>
<dbReference type="Pfam" id="PF00989">
    <property type="entry name" value="PAS"/>
    <property type="match status" value="1"/>
</dbReference>
<evidence type="ECO:0000256" key="1">
    <source>
        <dbReference type="ARBA" id="ARBA00001946"/>
    </source>
</evidence>
<dbReference type="InterPro" id="IPR052163">
    <property type="entry name" value="DGC-Regulatory_Protein"/>
</dbReference>
<dbReference type="InterPro" id="IPR043128">
    <property type="entry name" value="Rev_trsase/Diguanyl_cyclase"/>
</dbReference>
<feature type="domain" description="PAS" evidence="4">
    <location>
        <begin position="42"/>
        <end position="112"/>
    </location>
</feature>
<dbReference type="GO" id="GO:0003824">
    <property type="term" value="F:catalytic activity"/>
    <property type="evidence" value="ECO:0007669"/>
    <property type="project" value="UniProtKB-ARBA"/>
</dbReference>
<proteinExistence type="predicted"/>
<dbReference type="SUPFAM" id="SSF55073">
    <property type="entry name" value="Nucleotide cyclase"/>
    <property type="match status" value="1"/>
</dbReference>
<dbReference type="FunFam" id="3.30.70.270:FF:000001">
    <property type="entry name" value="Diguanylate cyclase domain protein"/>
    <property type="match status" value="1"/>
</dbReference>
<dbReference type="Pfam" id="PF13185">
    <property type="entry name" value="GAF_2"/>
    <property type="match status" value="1"/>
</dbReference>
<dbReference type="GO" id="GO:0006355">
    <property type="term" value="P:regulation of DNA-templated transcription"/>
    <property type="evidence" value="ECO:0007669"/>
    <property type="project" value="InterPro"/>
</dbReference>
<dbReference type="InterPro" id="IPR035965">
    <property type="entry name" value="PAS-like_dom_sf"/>
</dbReference>
<dbReference type="Pfam" id="PF00990">
    <property type="entry name" value="GGDEF"/>
    <property type="match status" value="1"/>
</dbReference>
<dbReference type="EMBL" id="VNHQ01000012">
    <property type="protein sequence ID" value="TYP64983.1"/>
    <property type="molecule type" value="Genomic_DNA"/>
</dbReference>
<dbReference type="PANTHER" id="PTHR46663:SF3">
    <property type="entry name" value="SLL0267 PROTEIN"/>
    <property type="match status" value="1"/>
</dbReference>
<dbReference type="PROSITE" id="PS50112">
    <property type="entry name" value="PAS"/>
    <property type="match status" value="1"/>
</dbReference>
<accession>A0A5S5BH05</accession>
<comment type="caution">
    <text evidence="6">The sequence shown here is derived from an EMBL/GenBank/DDBJ whole genome shotgun (WGS) entry which is preliminary data.</text>
</comment>
<name>A0A5S5BH05_STUST</name>
<dbReference type="InterPro" id="IPR029016">
    <property type="entry name" value="GAF-like_dom_sf"/>
</dbReference>
<evidence type="ECO:0000313" key="6">
    <source>
        <dbReference type="EMBL" id="TYP64983.1"/>
    </source>
</evidence>
<evidence type="ECO:0000256" key="2">
    <source>
        <dbReference type="ARBA" id="ARBA00004533"/>
    </source>
</evidence>
<sequence>MAYRHLGRYRLQESSTTLKADHTDTSLYRAVTKLVRTMKTESRPSLETVLDLMLDAVCVVDAEGHFVYVSAACESIFGYTQEEMIGRQMMELVAPEDRERTQLAAQQVMSGQPSLHFENRYIRRDGKRVDIMWSARWSEGDQLRIGVARDVTGRKRSESLQETVYAISEAAHNTADLTSLFEQVHQITGRLIPAPTCFVALNAPDRGRPTFPYCRTGGDPERLPLEPAAALCAEVTRTGRALLLTANSGEVCDNLKASAATDSFCWLAAPLATAQGCIGALLLNDTAENATYCEQDIDLLQFIANQVATAIERKQLQARLERMAQYDELTGLPNRAFLFDRLKTALARARRNDERLAVLYLDLDGFKQVNDGYGHSVGDLLLQAFAQRLTQHIRETDTVARMGGDEFVMLLEGSPTAADTAVVVTHILAAMHTPIDLAGLALAIQPSIGVAYFPDHGTDEASLLRRADEAMYQAKSASTRKRDSNPLTVDTLLDKDQR</sequence>
<dbReference type="SMART" id="SM00065">
    <property type="entry name" value="GAF"/>
    <property type="match status" value="1"/>
</dbReference>
<evidence type="ECO:0000259" key="4">
    <source>
        <dbReference type="PROSITE" id="PS50112"/>
    </source>
</evidence>
<dbReference type="InterPro" id="IPR003018">
    <property type="entry name" value="GAF"/>
</dbReference>
<dbReference type="NCBIfam" id="TIGR00229">
    <property type="entry name" value="sensory_box"/>
    <property type="match status" value="1"/>
</dbReference>
<dbReference type="SMART" id="SM00267">
    <property type="entry name" value="GGDEF"/>
    <property type="match status" value="1"/>
</dbReference>
<dbReference type="PANTHER" id="PTHR46663">
    <property type="entry name" value="DIGUANYLATE CYCLASE DGCT-RELATED"/>
    <property type="match status" value="1"/>
</dbReference>
<feature type="domain" description="GGDEF" evidence="5">
    <location>
        <begin position="354"/>
        <end position="490"/>
    </location>
</feature>
<dbReference type="CDD" id="cd01949">
    <property type="entry name" value="GGDEF"/>
    <property type="match status" value="1"/>
</dbReference>
<dbReference type="PROSITE" id="PS50887">
    <property type="entry name" value="GGDEF"/>
    <property type="match status" value="1"/>
</dbReference>
<dbReference type="SUPFAM" id="SSF55781">
    <property type="entry name" value="GAF domain-like"/>
    <property type="match status" value="1"/>
</dbReference>
<reference evidence="6 7" key="1">
    <citation type="submission" date="2019-07" db="EMBL/GenBank/DDBJ databases">
        <title>Deep subsurface shale carbon reservoir microbial communities from Ohio and West Virginia, USA.</title>
        <authorList>
            <person name="Wrighton K."/>
        </authorList>
    </citation>
    <scope>NUCLEOTIDE SEQUENCE [LARGE SCALE GENOMIC DNA]</scope>
    <source>
        <strain evidence="6 7">NP_8Ht</strain>
    </source>
</reference>
<evidence type="ECO:0000313" key="7">
    <source>
        <dbReference type="Proteomes" id="UP000324282"/>
    </source>
</evidence>
<feature type="region of interest" description="Disordered" evidence="3">
    <location>
        <begin position="474"/>
        <end position="498"/>
    </location>
</feature>
<dbReference type="SUPFAM" id="SSF55785">
    <property type="entry name" value="PYP-like sensor domain (PAS domain)"/>
    <property type="match status" value="1"/>
</dbReference>
<dbReference type="Gene3D" id="3.30.450.20">
    <property type="entry name" value="PAS domain"/>
    <property type="match status" value="1"/>
</dbReference>
<dbReference type="SMART" id="SM00091">
    <property type="entry name" value="PAS"/>
    <property type="match status" value="1"/>
</dbReference>
<dbReference type="InterPro" id="IPR000014">
    <property type="entry name" value="PAS"/>
</dbReference>
<protein>
    <submittedName>
        <fullName evidence="6">Diguanylate cyclase with PAS/PAC and GAF sensors</fullName>
    </submittedName>
</protein>
<dbReference type="NCBIfam" id="TIGR00254">
    <property type="entry name" value="GGDEF"/>
    <property type="match status" value="1"/>
</dbReference>
<organism evidence="6 7">
    <name type="scientific">Stutzerimonas stutzeri</name>
    <name type="common">Pseudomonas stutzeri</name>
    <dbReference type="NCBI Taxonomy" id="316"/>
    <lineage>
        <taxon>Bacteria</taxon>
        <taxon>Pseudomonadati</taxon>
        <taxon>Pseudomonadota</taxon>
        <taxon>Gammaproteobacteria</taxon>
        <taxon>Pseudomonadales</taxon>
        <taxon>Pseudomonadaceae</taxon>
        <taxon>Stutzerimonas</taxon>
    </lineage>
</organism>
<dbReference type="InterPro" id="IPR013767">
    <property type="entry name" value="PAS_fold"/>
</dbReference>
<evidence type="ECO:0000259" key="5">
    <source>
        <dbReference type="PROSITE" id="PS50887"/>
    </source>
</evidence>
<dbReference type="CDD" id="cd00130">
    <property type="entry name" value="PAS"/>
    <property type="match status" value="1"/>
</dbReference>
<gene>
    <name evidence="6" type="ORF">A9A72_122106</name>
</gene>
<dbReference type="Gene3D" id="3.30.450.40">
    <property type="match status" value="1"/>
</dbReference>
<evidence type="ECO:0000256" key="3">
    <source>
        <dbReference type="SAM" id="MobiDB-lite"/>
    </source>
</evidence>
<comment type="subcellular location">
    <subcellularLocation>
        <location evidence="2">Cell inner membrane</location>
    </subcellularLocation>
</comment>
<dbReference type="AlphaFoldDB" id="A0A5S5BH05"/>
<dbReference type="GO" id="GO:0005886">
    <property type="term" value="C:plasma membrane"/>
    <property type="evidence" value="ECO:0007669"/>
    <property type="project" value="UniProtKB-SubCell"/>
</dbReference>
<dbReference type="Gene3D" id="3.30.70.270">
    <property type="match status" value="1"/>
</dbReference>
<comment type="cofactor">
    <cofactor evidence="1">
        <name>Mg(2+)</name>
        <dbReference type="ChEBI" id="CHEBI:18420"/>
    </cofactor>
</comment>
<dbReference type="Proteomes" id="UP000324282">
    <property type="component" value="Unassembled WGS sequence"/>
</dbReference>
<dbReference type="InterPro" id="IPR000160">
    <property type="entry name" value="GGDEF_dom"/>
</dbReference>